<dbReference type="SUPFAM" id="SSF101801">
    <property type="entry name" value="Surface presentation of antigens (SPOA)"/>
    <property type="match status" value="1"/>
</dbReference>
<comment type="caution">
    <text evidence="2">The sequence shown here is derived from an EMBL/GenBank/DDBJ whole genome shotgun (WGS) entry which is preliminary data.</text>
</comment>
<evidence type="ECO:0000313" key="2">
    <source>
        <dbReference type="EMBL" id="MBL0427385.1"/>
    </source>
</evidence>
<organism evidence="2 3">
    <name type="scientific">Ramlibacter alkalitolerans</name>
    <dbReference type="NCBI Taxonomy" id="2039631"/>
    <lineage>
        <taxon>Bacteria</taxon>
        <taxon>Pseudomonadati</taxon>
        <taxon>Pseudomonadota</taxon>
        <taxon>Betaproteobacteria</taxon>
        <taxon>Burkholderiales</taxon>
        <taxon>Comamonadaceae</taxon>
        <taxon>Ramlibacter</taxon>
    </lineage>
</organism>
<name>A0ABS1JSZ5_9BURK</name>
<proteinExistence type="predicted"/>
<dbReference type="InterPro" id="IPR001543">
    <property type="entry name" value="FliN-like_C"/>
</dbReference>
<reference evidence="2 3" key="1">
    <citation type="journal article" date="2017" name="Int. J. Syst. Evol. Microbiol.">
        <title>Ramlibacter alkalitolerans sp. nov., alkali-tolerant bacterium isolated from soil of ginseng.</title>
        <authorList>
            <person name="Lee D.H."/>
            <person name="Cha C.J."/>
        </authorList>
    </citation>
    <scope>NUCLEOTIDE SEQUENCE [LARGE SCALE GENOMIC DNA]</scope>
    <source>
        <strain evidence="2 3">KACC 19305</strain>
    </source>
</reference>
<keyword evidence="3" id="KW-1185">Reference proteome</keyword>
<sequence>MSAGSLPAPWRRNGESRPLVAWREAQLSALGRTLESALQAWCQAWGLPLVAQGVTCGPASAEHSEGAWQSAGAAGTGSVWLALPSSFEQKLAEALWGSDATMGPIARRIAQACSTDWHERLRAALGVVAPDSAAPARPKAAGPWSGLVYVSLPADARLLLDAAAVEHALRCCAAELPRPVAAPAATGTLAPVSTALAALRLALQARLADCELDLASLQDLRIGDVVPLPHRLDAPLLVRDAQEQVVFAGYLARAGGRKALELARPAALQPD</sequence>
<dbReference type="InterPro" id="IPR036429">
    <property type="entry name" value="SpoA-like_sf"/>
</dbReference>
<dbReference type="Gene3D" id="2.30.330.10">
    <property type="entry name" value="SpoA-like"/>
    <property type="match status" value="1"/>
</dbReference>
<gene>
    <name evidence="2" type="ORF">JI746_19895</name>
</gene>
<dbReference type="Proteomes" id="UP000622707">
    <property type="component" value="Unassembled WGS sequence"/>
</dbReference>
<accession>A0ABS1JSZ5</accession>
<dbReference type="EMBL" id="JAEQND010000011">
    <property type="protein sequence ID" value="MBL0427385.1"/>
    <property type="molecule type" value="Genomic_DNA"/>
</dbReference>
<keyword evidence="2" id="KW-0282">Flagellum</keyword>
<evidence type="ECO:0000259" key="1">
    <source>
        <dbReference type="Pfam" id="PF01052"/>
    </source>
</evidence>
<dbReference type="RefSeq" id="WP_201692011.1">
    <property type="nucleotide sequence ID" value="NZ_JAEQND010000011.1"/>
</dbReference>
<protein>
    <submittedName>
        <fullName evidence="2">FliM/FliN family flagellar motor switch protein</fullName>
    </submittedName>
</protein>
<keyword evidence="2" id="KW-0966">Cell projection</keyword>
<keyword evidence="2" id="KW-0969">Cilium</keyword>
<feature type="domain" description="Flagellar motor switch protein FliN-like C-terminal" evidence="1">
    <location>
        <begin position="196"/>
        <end position="264"/>
    </location>
</feature>
<evidence type="ECO:0000313" key="3">
    <source>
        <dbReference type="Proteomes" id="UP000622707"/>
    </source>
</evidence>
<dbReference type="Pfam" id="PF01052">
    <property type="entry name" value="FliMN_C"/>
    <property type="match status" value="1"/>
</dbReference>